<name>B6WTK7_9BACT</name>
<dbReference type="AlphaFoldDB" id="B6WTK7"/>
<evidence type="ECO:0000313" key="2">
    <source>
        <dbReference type="Proteomes" id="UP000003676"/>
    </source>
</evidence>
<evidence type="ECO:0000313" key="1">
    <source>
        <dbReference type="EMBL" id="EEB33699.1"/>
    </source>
</evidence>
<gene>
    <name evidence="1" type="ORF">DESPIG_01413</name>
</gene>
<dbReference type="HOGENOM" id="CLU_3060923_0_0_7"/>
<proteinExistence type="predicted"/>
<dbReference type="Proteomes" id="UP000003676">
    <property type="component" value="Unassembled WGS sequence"/>
</dbReference>
<comment type="caution">
    <text evidence="1">The sequence shown here is derived from an EMBL/GenBank/DDBJ whole genome shotgun (WGS) entry which is preliminary data.</text>
</comment>
<sequence length="53" mass="6142">MTKFDISSPVPLSRTYLKSEITLPVASYRSIQPILKHISRISFPKTIENINYF</sequence>
<accession>B6WTK7</accession>
<dbReference type="EMBL" id="ABXU01000033">
    <property type="protein sequence ID" value="EEB33699.1"/>
    <property type="molecule type" value="Genomic_DNA"/>
</dbReference>
<reference evidence="1 2" key="2">
    <citation type="submission" date="2008-10" db="EMBL/GenBank/DDBJ databases">
        <authorList>
            <person name="Fulton L."/>
            <person name="Clifton S."/>
            <person name="Fulton B."/>
            <person name="Xu J."/>
            <person name="Minx P."/>
            <person name="Pepin K.H."/>
            <person name="Johnson M."/>
            <person name="Bhonagiri V."/>
            <person name="Nash W.E."/>
            <person name="Mardis E.R."/>
            <person name="Wilson R.K."/>
        </authorList>
    </citation>
    <scope>NUCLEOTIDE SEQUENCE [LARGE SCALE GENOMIC DNA]</scope>
    <source>
        <strain evidence="1 2">ATCC 29098</strain>
    </source>
</reference>
<reference evidence="1 2" key="1">
    <citation type="submission" date="2008-10" db="EMBL/GenBank/DDBJ databases">
        <title>Draft genome sequence of Desulvovibrio piger (ATCC 29098).</title>
        <authorList>
            <person name="Sudarsanam P."/>
            <person name="Ley R."/>
            <person name="Guruge J."/>
            <person name="Turnbaugh P.J."/>
            <person name="Mahowald M."/>
            <person name="Liep D."/>
            <person name="Gordon J."/>
        </authorList>
    </citation>
    <scope>NUCLEOTIDE SEQUENCE [LARGE SCALE GENOMIC DNA]</scope>
    <source>
        <strain evidence="1 2">ATCC 29098</strain>
    </source>
</reference>
<organism evidence="1 2">
    <name type="scientific">Desulfovibrio piger ATCC 29098</name>
    <dbReference type="NCBI Taxonomy" id="411464"/>
    <lineage>
        <taxon>Bacteria</taxon>
        <taxon>Pseudomonadati</taxon>
        <taxon>Thermodesulfobacteriota</taxon>
        <taxon>Desulfovibrionia</taxon>
        <taxon>Desulfovibrionales</taxon>
        <taxon>Desulfovibrionaceae</taxon>
        <taxon>Desulfovibrio</taxon>
    </lineage>
</organism>
<protein>
    <submittedName>
        <fullName evidence="1">Uncharacterized protein</fullName>
    </submittedName>
</protein>